<dbReference type="EMBL" id="CAJNOC010005845">
    <property type="protein sequence ID" value="CAF1063843.1"/>
    <property type="molecule type" value="Genomic_DNA"/>
</dbReference>
<dbReference type="InterPro" id="IPR032675">
    <property type="entry name" value="LRR_dom_sf"/>
</dbReference>
<dbReference type="Pfam" id="PF13306">
    <property type="entry name" value="LRR_5"/>
    <property type="match status" value="1"/>
</dbReference>
<dbReference type="PANTHER" id="PTHR24373:SF370">
    <property type="entry name" value="FISH-LIPS, ISOFORM E"/>
    <property type="match status" value="1"/>
</dbReference>
<evidence type="ECO:0000256" key="1">
    <source>
        <dbReference type="ARBA" id="ARBA00022614"/>
    </source>
</evidence>
<keyword evidence="3" id="KW-0677">Repeat</keyword>
<comment type="caution">
    <text evidence="4">The sequence shown here is derived from an EMBL/GenBank/DDBJ whole genome shotgun (WGS) entry which is preliminary data.</text>
</comment>
<dbReference type="GO" id="GO:0031012">
    <property type="term" value="C:extracellular matrix"/>
    <property type="evidence" value="ECO:0007669"/>
    <property type="project" value="TreeGrafter"/>
</dbReference>
<dbReference type="Pfam" id="PF13855">
    <property type="entry name" value="LRR_8"/>
    <property type="match status" value="1"/>
</dbReference>
<evidence type="ECO:0000313" key="5">
    <source>
        <dbReference type="Proteomes" id="UP000663879"/>
    </source>
</evidence>
<dbReference type="GO" id="GO:0005615">
    <property type="term" value="C:extracellular space"/>
    <property type="evidence" value="ECO:0007669"/>
    <property type="project" value="TreeGrafter"/>
</dbReference>
<protein>
    <submittedName>
        <fullName evidence="4">Uncharacterized protein</fullName>
    </submittedName>
</protein>
<proteinExistence type="predicted"/>
<organism evidence="4 5">
    <name type="scientific">Brachionus calyciflorus</name>
    <dbReference type="NCBI Taxonomy" id="104777"/>
    <lineage>
        <taxon>Eukaryota</taxon>
        <taxon>Metazoa</taxon>
        <taxon>Spiralia</taxon>
        <taxon>Gnathifera</taxon>
        <taxon>Rotifera</taxon>
        <taxon>Eurotatoria</taxon>
        <taxon>Monogononta</taxon>
        <taxon>Pseudotrocha</taxon>
        <taxon>Ploima</taxon>
        <taxon>Brachionidae</taxon>
        <taxon>Brachionus</taxon>
    </lineage>
</organism>
<accession>A0A814LG75</accession>
<dbReference type="SMART" id="SM00369">
    <property type="entry name" value="LRR_TYP"/>
    <property type="match status" value="3"/>
</dbReference>
<name>A0A814LG75_9BILA</name>
<gene>
    <name evidence="4" type="ORF">OXX778_LOCUS19407</name>
</gene>
<reference evidence="4" key="1">
    <citation type="submission" date="2021-02" db="EMBL/GenBank/DDBJ databases">
        <authorList>
            <person name="Nowell W R."/>
        </authorList>
    </citation>
    <scope>NUCLEOTIDE SEQUENCE</scope>
    <source>
        <strain evidence="4">Ploen Becks lab</strain>
    </source>
</reference>
<dbReference type="Gene3D" id="3.80.10.10">
    <property type="entry name" value="Ribonuclease Inhibitor"/>
    <property type="match status" value="1"/>
</dbReference>
<keyword evidence="2" id="KW-0732">Signal</keyword>
<dbReference type="Proteomes" id="UP000663879">
    <property type="component" value="Unassembled WGS sequence"/>
</dbReference>
<keyword evidence="5" id="KW-1185">Reference proteome</keyword>
<evidence type="ECO:0000256" key="3">
    <source>
        <dbReference type="ARBA" id="ARBA00022737"/>
    </source>
</evidence>
<dbReference type="InterPro" id="IPR003591">
    <property type="entry name" value="Leu-rich_rpt_typical-subtyp"/>
</dbReference>
<feature type="non-terminal residue" evidence="4">
    <location>
        <position position="489"/>
    </location>
</feature>
<evidence type="ECO:0000313" key="4">
    <source>
        <dbReference type="EMBL" id="CAF1063843.1"/>
    </source>
</evidence>
<dbReference type="AlphaFoldDB" id="A0A814LG75"/>
<dbReference type="PROSITE" id="PS51450">
    <property type="entry name" value="LRR"/>
    <property type="match status" value="2"/>
</dbReference>
<evidence type="ECO:0000256" key="2">
    <source>
        <dbReference type="ARBA" id="ARBA00022729"/>
    </source>
</evidence>
<dbReference type="InterPro" id="IPR050328">
    <property type="entry name" value="Dev_Immune_Receptor"/>
</dbReference>
<sequence length="489" mass="57583">EEIQKVKDENLREENIGNKFKYCFVIEKIADNTAILIIANFDHDFVSYQPIFKTRESINFKDEIKSSILYSLAHDKLIIDLTNPEKNEVKKLTNSNGTDADHLDFIDQYINIEKTKNARFSMNGFSQIPTEIFRKLLFINDLFISDFFCYLEANDFSYLENLVHLHFMRGVHEIRPNAFNGLNNLVYLNLNYCSLSYLEEGCFDGLKNLKFLNLRSNLLREIRDCVFAPLKKLIHLDLSQNDIKKVVNLNGLESLRYLNINSPKLFKFAFNSSNELLSLEALKLNRILKTQRIDTESLKYLCLSTFPTELSSNPNAFRSLEYLEIDNLCKDDQFLHQFNFENLKVLIGKFDKMPKFGKNFRNLKYLKITDAENFDKYCFEYLNSLEYLDICLKDKALLIDNIEEGHFKGVDNLKYFHINLSFKESTTFSIKEPIFEKLIKVNENLEVSKNSQYFLSYVTDYKFDPLEYVNISDELGPSLDYWFWQNLDK</sequence>
<keyword evidence="1" id="KW-0433">Leucine-rich repeat</keyword>
<dbReference type="InterPro" id="IPR001611">
    <property type="entry name" value="Leu-rich_rpt"/>
</dbReference>
<dbReference type="PANTHER" id="PTHR24373">
    <property type="entry name" value="SLIT RELATED LEUCINE-RICH REPEAT NEURONAL PROTEIN"/>
    <property type="match status" value="1"/>
</dbReference>
<dbReference type="InterPro" id="IPR026906">
    <property type="entry name" value="LRR_5"/>
</dbReference>
<dbReference type="SUPFAM" id="SSF52058">
    <property type="entry name" value="L domain-like"/>
    <property type="match status" value="1"/>
</dbReference>